<sequence length="65" mass="7295">MSESEETSSPTAYEVFKGDVENICKQLELLLEENATLDEAHRLPVTEFTINPGRLISLQESLIQS</sequence>
<accession>A0AAN8ZY69</accession>
<dbReference type="Proteomes" id="UP001381693">
    <property type="component" value="Unassembled WGS sequence"/>
</dbReference>
<organism evidence="1 2">
    <name type="scientific">Halocaridina rubra</name>
    <name type="common">Hawaiian red shrimp</name>
    <dbReference type="NCBI Taxonomy" id="373956"/>
    <lineage>
        <taxon>Eukaryota</taxon>
        <taxon>Metazoa</taxon>
        <taxon>Ecdysozoa</taxon>
        <taxon>Arthropoda</taxon>
        <taxon>Crustacea</taxon>
        <taxon>Multicrustacea</taxon>
        <taxon>Malacostraca</taxon>
        <taxon>Eumalacostraca</taxon>
        <taxon>Eucarida</taxon>
        <taxon>Decapoda</taxon>
        <taxon>Pleocyemata</taxon>
        <taxon>Caridea</taxon>
        <taxon>Atyoidea</taxon>
        <taxon>Atyidae</taxon>
        <taxon>Halocaridina</taxon>
    </lineage>
</organism>
<keyword evidence="2" id="KW-1185">Reference proteome</keyword>
<feature type="non-terminal residue" evidence="1">
    <location>
        <position position="65"/>
    </location>
</feature>
<protein>
    <submittedName>
        <fullName evidence="1">Uncharacterized protein</fullName>
    </submittedName>
</protein>
<dbReference type="EMBL" id="JAXCGZ010017366">
    <property type="protein sequence ID" value="KAK7068228.1"/>
    <property type="molecule type" value="Genomic_DNA"/>
</dbReference>
<reference evidence="1 2" key="1">
    <citation type="submission" date="2023-11" db="EMBL/GenBank/DDBJ databases">
        <title>Halocaridina rubra genome assembly.</title>
        <authorList>
            <person name="Smith C."/>
        </authorList>
    </citation>
    <scope>NUCLEOTIDE SEQUENCE [LARGE SCALE GENOMIC DNA]</scope>
    <source>
        <strain evidence="1">EP-1</strain>
        <tissue evidence="1">Whole</tissue>
    </source>
</reference>
<gene>
    <name evidence="1" type="ORF">SK128_025384</name>
</gene>
<name>A0AAN8ZY69_HALRR</name>
<evidence type="ECO:0000313" key="1">
    <source>
        <dbReference type="EMBL" id="KAK7068228.1"/>
    </source>
</evidence>
<comment type="caution">
    <text evidence="1">The sequence shown here is derived from an EMBL/GenBank/DDBJ whole genome shotgun (WGS) entry which is preliminary data.</text>
</comment>
<dbReference type="AlphaFoldDB" id="A0AAN8ZY69"/>
<proteinExistence type="predicted"/>
<evidence type="ECO:0000313" key="2">
    <source>
        <dbReference type="Proteomes" id="UP001381693"/>
    </source>
</evidence>